<gene>
    <name evidence="2" type="ORF">E2C01_070396</name>
</gene>
<evidence type="ECO:0000256" key="1">
    <source>
        <dbReference type="SAM" id="MobiDB-lite"/>
    </source>
</evidence>
<evidence type="ECO:0000313" key="2">
    <source>
        <dbReference type="EMBL" id="MPC75995.1"/>
    </source>
</evidence>
<feature type="compositionally biased region" description="Polar residues" evidence="1">
    <location>
        <begin position="21"/>
        <end position="31"/>
    </location>
</feature>
<accession>A0A5B7I1G9</accession>
<proteinExistence type="predicted"/>
<dbReference type="Proteomes" id="UP000324222">
    <property type="component" value="Unassembled WGS sequence"/>
</dbReference>
<name>A0A5B7I1G9_PORTR</name>
<feature type="compositionally biased region" description="Low complexity" evidence="1">
    <location>
        <begin position="57"/>
        <end position="82"/>
    </location>
</feature>
<organism evidence="2 3">
    <name type="scientific">Portunus trituberculatus</name>
    <name type="common">Swimming crab</name>
    <name type="synonym">Neptunus trituberculatus</name>
    <dbReference type="NCBI Taxonomy" id="210409"/>
    <lineage>
        <taxon>Eukaryota</taxon>
        <taxon>Metazoa</taxon>
        <taxon>Ecdysozoa</taxon>
        <taxon>Arthropoda</taxon>
        <taxon>Crustacea</taxon>
        <taxon>Multicrustacea</taxon>
        <taxon>Malacostraca</taxon>
        <taxon>Eumalacostraca</taxon>
        <taxon>Eucarida</taxon>
        <taxon>Decapoda</taxon>
        <taxon>Pleocyemata</taxon>
        <taxon>Brachyura</taxon>
        <taxon>Eubrachyura</taxon>
        <taxon>Portunoidea</taxon>
        <taxon>Portunidae</taxon>
        <taxon>Portuninae</taxon>
        <taxon>Portunus</taxon>
    </lineage>
</organism>
<feature type="region of interest" description="Disordered" evidence="1">
    <location>
        <begin position="21"/>
        <end position="88"/>
    </location>
</feature>
<reference evidence="2 3" key="1">
    <citation type="submission" date="2019-05" db="EMBL/GenBank/DDBJ databases">
        <title>Another draft genome of Portunus trituberculatus and its Hox gene families provides insights of decapod evolution.</title>
        <authorList>
            <person name="Jeong J.-H."/>
            <person name="Song I."/>
            <person name="Kim S."/>
            <person name="Choi T."/>
            <person name="Kim D."/>
            <person name="Ryu S."/>
            <person name="Kim W."/>
        </authorList>
    </citation>
    <scope>NUCLEOTIDE SEQUENCE [LARGE SCALE GENOMIC DNA]</scope>
    <source>
        <tissue evidence="2">Muscle</tissue>
    </source>
</reference>
<dbReference type="EMBL" id="VSRR010042343">
    <property type="protein sequence ID" value="MPC75995.1"/>
    <property type="molecule type" value="Genomic_DNA"/>
</dbReference>
<evidence type="ECO:0000313" key="3">
    <source>
        <dbReference type="Proteomes" id="UP000324222"/>
    </source>
</evidence>
<protein>
    <submittedName>
        <fullName evidence="2">Uncharacterized protein</fullName>
    </submittedName>
</protein>
<keyword evidence="3" id="KW-1185">Reference proteome</keyword>
<sequence length="88" mass="9853">MKLSRRKYCLNYSDTQYIPTNTHHCSTTPAYHTQHFPPLTPSRHPPRPHSTTFPIAPQSLSTTTTPPTTSTPSPNSEASNPTLPLQKR</sequence>
<dbReference type="AlphaFoldDB" id="A0A5B7I1G9"/>
<comment type="caution">
    <text evidence="2">The sequence shown here is derived from an EMBL/GenBank/DDBJ whole genome shotgun (WGS) entry which is preliminary data.</text>
</comment>